<keyword evidence="14" id="KW-0813">Transport</keyword>
<comment type="function">
    <text evidence="11">Is involved in NO detoxification in an aerobic process, termed nitric oxide dioxygenase (NOD) reaction that utilizes O(2) and NAD(P)H to convert NO to nitrate, which protects the bacterium from various noxious nitrogen compounds. Therefore, plays a central role in the inducible response to nitrosative stress.</text>
</comment>
<comment type="catalytic activity">
    <reaction evidence="13">
        <text>2 nitric oxide + NADPH + 2 O2 = 2 nitrate + NADP(+) + H(+)</text>
        <dbReference type="Rhea" id="RHEA:19465"/>
        <dbReference type="ChEBI" id="CHEBI:15378"/>
        <dbReference type="ChEBI" id="CHEBI:15379"/>
        <dbReference type="ChEBI" id="CHEBI:16480"/>
        <dbReference type="ChEBI" id="CHEBI:17632"/>
        <dbReference type="ChEBI" id="CHEBI:57783"/>
        <dbReference type="ChEBI" id="CHEBI:58349"/>
        <dbReference type="EC" id="1.14.12.17"/>
    </reaction>
</comment>
<dbReference type="CDD" id="cd06184">
    <property type="entry name" value="flavohem_like_fad_nad_binding"/>
    <property type="match status" value="1"/>
</dbReference>
<evidence type="ECO:0000256" key="8">
    <source>
        <dbReference type="ARBA" id="ARBA00022857"/>
    </source>
</evidence>
<dbReference type="Pfam" id="PF00042">
    <property type="entry name" value="Globin"/>
    <property type="match status" value="1"/>
</dbReference>
<keyword evidence="10" id="KW-0520">NAD</keyword>
<comment type="similarity">
    <text evidence="14">Belongs to the globin family.</text>
</comment>
<keyword evidence="9" id="KW-0408">Iron</keyword>
<dbReference type="EC" id="1.14.12.17" evidence="3"/>
<dbReference type="Proteomes" id="UP001481413">
    <property type="component" value="Unassembled WGS sequence"/>
</dbReference>
<keyword evidence="18" id="KW-1185">Reference proteome</keyword>
<keyword evidence="6 14" id="KW-0561">Oxygen transport</keyword>
<dbReference type="PROSITE" id="PS01033">
    <property type="entry name" value="GLOBIN"/>
    <property type="match status" value="1"/>
</dbReference>
<evidence type="ECO:0000256" key="10">
    <source>
        <dbReference type="ARBA" id="ARBA00023027"/>
    </source>
</evidence>
<dbReference type="InterPro" id="IPR012292">
    <property type="entry name" value="Globin/Proto"/>
</dbReference>
<comment type="caution">
    <text evidence="17">The sequence shown here is derived from an EMBL/GenBank/DDBJ whole genome shotgun (WGS) entry which is preliminary data.</text>
</comment>
<dbReference type="RefSeq" id="WP_353293697.1">
    <property type="nucleotide sequence ID" value="NZ_BAABWH010000002.1"/>
</dbReference>
<sequence length="405" mass="44390">MLTSAQIDIIKATAPVVGAHARDITECFYPLMFERYPAVAELFNQTHQQKGTQRQALANALVAYATHIDKLEALGDAVGLIAHKHVSLNILPEHYPIVGECLMEAIGQVLGDAVTPEIANAWGAAYQQLADILIGVEEQLYSTHAQRRGGWRGERQFVIERIEPESEVISSFYLMPVEGERVIDFEPGQYIGLIVNVDGKSVRRNYSLSDAPGKPGLRISVKKELDGEVSGFLHNQAEIGDQVTVIAPAGDFTLPAQPERPLVFVTGGVGITPAISMLNAYITNATQPVIFIHAAVNSRYHAFKSHLEDLAAQHPLLTNFVIYERPKVEDRPDAEGYITREILAGLLPQDKNVDLYFLGPLTFMNTVNSLCDELGLDASQKHYEFFGPAEALQSQASATTETAEA</sequence>
<feature type="domain" description="FAD-binding FR-type" evidence="16">
    <location>
        <begin position="152"/>
        <end position="255"/>
    </location>
</feature>
<evidence type="ECO:0000256" key="9">
    <source>
        <dbReference type="ARBA" id="ARBA00023004"/>
    </source>
</evidence>
<dbReference type="EMBL" id="BAABWH010000002">
    <property type="protein sequence ID" value="GAA6144756.1"/>
    <property type="molecule type" value="Genomic_DNA"/>
</dbReference>
<evidence type="ECO:0000256" key="3">
    <source>
        <dbReference type="ARBA" id="ARBA00012229"/>
    </source>
</evidence>
<organism evidence="17 18">
    <name type="scientific">Thalassolituus maritimus</name>
    <dbReference type="NCBI Taxonomy" id="484498"/>
    <lineage>
        <taxon>Bacteria</taxon>
        <taxon>Pseudomonadati</taxon>
        <taxon>Pseudomonadota</taxon>
        <taxon>Gammaproteobacteria</taxon>
        <taxon>Oceanospirillales</taxon>
        <taxon>Oceanospirillaceae</taxon>
        <taxon>Thalassolituus</taxon>
    </lineage>
</organism>
<dbReference type="PANTHER" id="PTHR43396:SF3">
    <property type="entry name" value="FLAVOHEMOPROTEIN"/>
    <property type="match status" value="1"/>
</dbReference>
<evidence type="ECO:0000256" key="12">
    <source>
        <dbReference type="ARBA" id="ARBA00048649"/>
    </source>
</evidence>
<dbReference type="PRINTS" id="PR00410">
    <property type="entry name" value="PHEHYDRXLASE"/>
</dbReference>
<name>A0ABP9ZX82_9GAMM</name>
<dbReference type="PANTHER" id="PTHR43396">
    <property type="entry name" value="FLAVOHEMOPROTEIN"/>
    <property type="match status" value="1"/>
</dbReference>
<evidence type="ECO:0000256" key="7">
    <source>
        <dbReference type="ARBA" id="ARBA00022723"/>
    </source>
</evidence>
<keyword evidence="4" id="KW-0216">Detoxification</keyword>
<dbReference type="SUPFAM" id="SSF63380">
    <property type="entry name" value="Riboflavin synthase domain-like"/>
    <property type="match status" value="1"/>
</dbReference>
<dbReference type="NCBIfam" id="NF009805">
    <property type="entry name" value="PRK13289.1"/>
    <property type="match status" value="1"/>
</dbReference>
<dbReference type="Pfam" id="PF00175">
    <property type="entry name" value="NAD_binding_1"/>
    <property type="match status" value="1"/>
</dbReference>
<keyword evidence="7" id="KW-0479">Metal-binding</keyword>
<evidence type="ECO:0000256" key="6">
    <source>
        <dbReference type="ARBA" id="ARBA00022621"/>
    </source>
</evidence>
<keyword evidence="8" id="KW-0521">NADP</keyword>
<evidence type="ECO:0000259" key="16">
    <source>
        <dbReference type="PROSITE" id="PS51384"/>
    </source>
</evidence>
<dbReference type="SUPFAM" id="SSF46458">
    <property type="entry name" value="Globin-like"/>
    <property type="match status" value="1"/>
</dbReference>
<evidence type="ECO:0000313" key="17">
    <source>
        <dbReference type="EMBL" id="GAA6144756.1"/>
    </source>
</evidence>
<comment type="similarity">
    <text evidence="2">In the C-terminal section; belongs to the flavoprotein pyridine nucleotide cytochrome reductase family.</text>
</comment>
<evidence type="ECO:0000256" key="14">
    <source>
        <dbReference type="RuleBase" id="RU000356"/>
    </source>
</evidence>
<dbReference type="InterPro" id="IPR009050">
    <property type="entry name" value="Globin-like_sf"/>
</dbReference>
<dbReference type="Gene3D" id="3.40.50.80">
    <property type="entry name" value="Nucleotide-binding domain of ferredoxin-NADP reductase (FNR) module"/>
    <property type="match status" value="1"/>
</dbReference>
<dbReference type="PROSITE" id="PS51384">
    <property type="entry name" value="FAD_FR"/>
    <property type="match status" value="1"/>
</dbReference>
<evidence type="ECO:0000313" key="18">
    <source>
        <dbReference type="Proteomes" id="UP001481413"/>
    </source>
</evidence>
<evidence type="ECO:0000256" key="5">
    <source>
        <dbReference type="ARBA" id="ARBA00022617"/>
    </source>
</evidence>
<evidence type="ECO:0000259" key="15">
    <source>
        <dbReference type="PROSITE" id="PS01033"/>
    </source>
</evidence>
<dbReference type="InterPro" id="IPR001433">
    <property type="entry name" value="OxRdtase_FAD/NAD-bd"/>
</dbReference>
<dbReference type="InterPro" id="IPR039261">
    <property type="entry name" value="FNR_nucleotide-bd"/>
</dbReference>
<feature type="domain" description="Globin" evidence="15">
    <location>
        <begin position="1"/>
        <end position="138"/>
    </location>
</feature>
<proteinExistence type="inferred from homology"/>
<evidence type="ECO:0000256" key="13">
    <source>
        <dbReference type="ARBA" id="ARBA00049433"/>
    </source>
</evidence>
<comment type="catalytic activity">
    <reaction evidence="12">
        <text>2 nitric oxide + NADH + 2 O2 = 2 nitrate + NAD(+) + H(+)</text>
        <dbReference type="Rhea" id="RHEA:19469"/>
        <dbReference type="ChEBI" id="CHEBI:15378"/>
        <dbReference type="ChEBI" id="CHEBI:15379"/>
        <dbReference type="ChEBI" id="CHEBI:16480"/>
        <dbReference type="ChEBI" id="CHEBI:17632"/>
        <dbReference type="ChEBI" id="CHEBI:57540"/>
        <dbReference type="ChEBI" id="CHEBI:57945"/>
        <dbReference type="EC" id="1.14.12.17"/>
    </reaction>
</comment>
<dbReference type="InterPro" id="IPR000971">
    <property type="entry name" value="Globin"/>
</dbReference>
<dbReference type="InterPro" id="IPR017927">
    <property type="entry name" value="FAD-bd_FR_type"/>
</dbReference>
<dbReference type="Gene3D" id="2.40.30.10">
    <property type="entry name" value="Translation factors"/>
    <property type="match status" value="1"/>
</dbReference>
<evidence type="ECO:0000256" key="1">
    <source>
        <dbReference type="ARBA" id="ARBA00001970"/>
    </source>
</evidence>
<dbReference type="InterPro" id="IPR017938">
    <property type="entry name" value="Riboflavin_synthase-like_b-brl"/>
</dbReference>
<comment type="cofactor">
    <cofactor evidence="1">
        <name>heme b</name>
        <dbReference type="ChEBI" id="CHEBI:60344"/>
    </cofactor>
</comment>
<dbReference type="Gene3D" id="1.10.490.10">
    <property type="entry name" value="Globins"/>
    <property type="match status" value="1"/>
</dbReference>
<evidence type="ECO:0000256" key="11">
    <source>
        <dbReference type="ARBA" id="ARBA00025094"/>
    </source>
</evidence>
<protein>
    <recommendedName>
        <fullName evidence="3">nitric oxide dioxygenase</fullName>
        <ecNumber evidence="3">1.14.12.17</ecNumber>
    </recommendedName>
</protein>
<dbReference type="InterPro" id="IPR008333">
    <property type="entry name" value="Cbr1-like_FAD-bd_dom"/>
</dbReference>
<gene>
    <name evidence="17" type="primary">hmpA</name>
    <name evidence="17" type="ORF">NBRC116585_08730</name>
</gene>
<dbReference type="SUPFAM" id="SSF52343">
    <property type="entry name" value="Ferredoxin reductase-like, C-terminal NADP-linked domain"/>
    <property type="match status" value="1"/>
</dbReference>
<evidence type="ECO:0000256" key="2">
    <source>
        <dbReference type="ARBA" id="ARBA00006401"/>
    </source>
</evidence>
<dbReference type="Pfam" id="PF00970">
    <property type="entry name" value="FAD_binding_6"/>
    <property type="match status" value="1"/>
</dbReference>
<evidence type="ECO:0000256" key="4">
    <source>
        <dbReference type="ARBA" id="ARBA00022575"/>
    </source>
</evidence>
<reference evidence="17 18" key="1">
    <citation type="submission" date="2024-04" db="EMBL/GenBank/DDBJ databases">
        <title>Draft genome sequence of Thalassolituus maritimus NBRC 116585.</title>
        <authorList>
            <person name="Miyakawa T."/>
            <person name="Kusuya Y."/>
            <person name="Miura T."/>
        </authorList>
    </citation>
    <scope>NUCLEOTIDE SEQUENCE [LARGE SCALE GENOMIC DNA]</scope>
    <source>
        <strain evidence="17 18">5NW40-0001</strain>
    </source>
</reference>
<accession>A0ABP9ZX82</accession>
<keyword evidence="5 14" id="KW-0349">Heme</keyword>